<sequence>MPAIDAAAAPPVSPRTGAIPTAIQEPPALNDAVSLGLVVVRTLTGLCPLQKRLAFEAGIAMGAVPLLIGSCPWPHSPATLRCATHPPCHPLVLGPVTCLDFEVSLKIKHRSPGCNHDVHMSCLEGLNLLQRHATSRNNWALCQHLHQSFFLVPEVVPTLSGRPNSRYCIQHSTLNPSLRQLPGRPLTLQSTPRPGLLYTAQVHFVDRNTRCYLVEMPRPLSDNHMGCISCNFWS</sequence>
<dbReference type="RefSeq" id="XP_025462574.1">
    <property type="nucleotide sequence ID" value="XM_025606700.1"/>
</dbReference>
<evidence type="ECO:0000256" key="1">
    <source>
        <dbReference type="SAM" id="MobiDB-lite"/>
    </source>
</evidence>
<evidence type="ECO:0000313" key="3">
    <source>
        <dbReference type="Proteomes" id="UP000246702"/>
    </source>
</evidence>
<protein>
    <submittedName>
        <fullName evidence="2">Uncharacterized protein</fullName>
    </submittedName>
</protein>
<dbReference type="EMBL" id="MSFK01000040">
    <property type="protein sequence ID" value="PWY69876.1"/>
    <property type="molecule type" value="Genomic_DNA"/>
</dbReference>
<dbReference type="Proteomes" id="UP000246702">
    <property type="component" value="Unassembled WGS sequence"/>
</dbReference>
<dbReference type="AlphaFoldDB" id="A0A317V6Z8"/>
<dbReference type="GeneID" id="37108843"/>
<proteinExistence type="predicted"/>
<evidence type="ECO:0000313" key="2">
    <source>
        <dbReference type="EMBL" id="PWY69876.1"/>
    </source>
</evidence>
<comment type="caution">
    <text evidence="2">The sequence shown here is derived from an EMBL/GenBank/DDBJ whole genome shotgun (WGS) entry which is preliminary data.</text>
</comment>
<gene>
    <name evidence="2" type="ORF">BO94DRAFT_293786</name>
</gene>
<keyword evidence="3" id="KW-1185">Reference proteome</keyword>
<reference evidence="2 3" key="1">
    <citation type="submission" date="2016-12" db="EMBL/GenBank/DDBJ databases">
        <title>The genomes of Aspergillus section Nigri reveals drivers in fungal speciation.</title>
        <authorList>
            <consortium name="DOE Joint Genome Institute"/>
            <person name="Vesth T.C."/>
            <person name="Nybo J."/>
            <person name="Theobald S."/>
            <person name="Brandl J."/>
            <person name="Frisvad J.C."/>
            <person name="Nielsen K.F."/>
            <person name="Lyhne E.K."/>
            <person name="Kogle M.E."/>
            <person name="Kuo A."/>
            <person name="Riley R."/>
            <person name="Clum A."/>
            <person name="Nolan M."/>
            <person name="Lipzen A."/>
            <person name="Salamov A."/>
            <person name="Henrissat B."/>
            <person name="Wiebenga A."/>
            <person name="De Vries R.P."/>
            <person name="Grigoriev I.V."/>
            <person name="Mortensen U.H."/>
            <person name="Andersen M.R."/>
            <person name="Baker S.E."/>
        </authorList>
    </citation>
    <scope>NUCLEOTIDE SEQUENCE [LARGE SCALE GENOMIC DNA]</scope>
    <source>
        <strain evidence="2 3">CBS 115572</strain>
    </source>
</reference>
<organism evidence="2 3">
    <name type="scientific">Aspergillus sclerotioniger CBS 115572</name>
    <dbReference type="NCBI Taxonomy" id="1450535"/>
    <lineage>
        <taxon>Eukaryota</taxon>
        <taxon>Fungi</taxon>
        <taxon>Dikarya</taxon>
        <taxon>Ascomycota</taxon>
        <taxon>Pezizomycotina</taxon>
        <taxon>Eurotiomycetes</taxon>
        <taxon>Eurotiomycetidae</taxon>
        <taxon>Eurotiales</taxon>
        <taxon>Aspergillaceae</taxon>
        <taxon>Aspergillus</taxon>
        <taxon>Aspergillus subgen. Circumdati</taxon>
    </lineage>
</organism>
<accession>A0A317V6Z8</accession>
<feature type="region of interest" description="Disordered" evidence="1">
    <location>
        <begin position="1"/>
        <end position="20"/>
    </location>
</feature>
<name>A0A317V6Z8_9EURO</name>